<organism evidence="4 5">
    <name type="scientific">Armillaria luteobubalina</name>
    <dbReference type="NCBI Taxonomy" id="153913"/>
    <lineage>
        <taxon>Eukaryota</taxon>
        <taxon>Fungi</taxon>
        <taxon>Dikarya</taxon>
        <taxon>Basidiomycota</taxon>
        <taxon>Agaricomycotina</taxon>
        <taxon>Agaricomycetes</taxon>
        <taxon>Agaricomycetidae</taxon>
        <taxon>Agaricales</taxon>
        <taxon>Marasmiineae</taxon>
        <taxon>Physalacriaceae</taxon>
        <taxon>Armillaria</taxon>
    </lineage>
</organism>
<reference evidence="4" key="1">
    <citation type="submission" date="2023-06" db="EMBL/GenBank/DDBJ databases">
        <authorList>
            <consortium name="Lawrence Berkeley National Laboratory"/>
            <person name="Ahrendt S."/>
            <person name="Sahu N."/>
            <person name="Indic B."/>
            <person name="Wong-Bajracharya J."/>
            <person name="Merenyi Z."/>
            <person name="Ke H.-M."/>
            <person name="Monk M."/>
            <person name="Kocsube S."/>
            <person name="Drula E."/>
            <person name="Lipzen A."/>
            <person name="Balint B."/>
            <person name="Henrissat B."/>
            <person name="Andreopoulos B."/>
            <person name="Martin F.M."/>
            <person name="Harder C.B."/>
            <person name="Rigling D."/>
            <person name="Ford K.L."/>
            <person name="Foster G.D."/>
            <person name="Pangilinan J."/>
            <person name="Papanicolaou A."/>
            <person name="Barry K."/>
            <person name="LaButti K."/>
            <person name="Viragh M."/>
            <person name="Koriabine M."/>
            <person name="Yan M."/>
            <person name="Riley R."/>
            <person name="Champramary S."/>
            <person name="Plett K.L."/>
            <person name="Tsai I.J."/>
            <person name="Slot J."/>
            <person name="Sipos G."/>
            <person name="Plett J."/>
            <person name="Nagy L.G."/>
            <person name="Grigoriev I.V."/>
        </authorList>
    </citation>
    <scope>NUCLEOTIDE SEQUENCE</scope>
    <source>
        <strain evidence="4">HWK02</strain>
    </source>
</reference>
<keyword evidence="3" id="KW-0732">Signal</keyword>
<feature type="transmembrane region" description="Helical" evidence="2">
    <location>
        <begin position="513"/>
        <end position="535"/>
    </location>
</feature>
<sequence>MTVFHFRCLFLLSTAQTRAVQDDDKSSEGSKGRTTLDIVWSCLATIFACTWLAVHPNVPSRYMREKGRLFLSLHRVKHMLLAIICPEVVIMWAFRQRLVASTLSKHLELSMTHSFFISMGGFIGKDERPITAADFFVHDSPDNLLEGMIGGGIRSDLDISPILRIPKEELMDKSKGDALSKSISLLQTTWFVVQFFARRTLSLPTTPLETAALAFALLNFCNYILWWHKPLDVQYPLNVPTIPTIPIIGTVDSESIVFSDNMPVLHRSEAPVTSTLESNFNPTSYAYTGPGNSPSVPRHNSTAGASRTNEQFSPMEYDISDFIIYESSRLDSDEWSISLASADNIDIPPLVPVAIGNIVPTAERISPRPVVTGRSMVTESGTHQWRDLLGFHQNFFRTVVPVVCASVWRWHRQILLKILQLRNMSGDSTSKATLPMLWAGPLSSNQTRYIAYFGGCFGALFGGIHCLGWTFLGSFDSSLEQLLWKISSLIIATIPVILALELLFFQYFSWVPLFMGCSSRIFTFIYICARVYLLVDMFVSLRSLPPGALEEIDWTRYIPHI</sequence>
<evidence type="ECO:0000313" key="5">
    <source>
        <dbReference type="Proteomes" id="UP001175228"/>
    </source>
</evidence>
<proteinExistence type="predicted"/>
<keyword evidence="2" id="KW-0472">Membrane</keyword>
<keyword evidence="5" id="KW-1185">Reference proteome</keyword>
<evidence type="ECO:0008006" key="6">
    <source>
        <dbReference type="Google" id="ProtNLM"/>
    </source>
</evidence>
<accession>A0AA39ULW0</accession>
<evidence type="ECO:0000256" key="3">
    <source>
        <dbReference type="SAM" id="SignalP"/>
    </source>
</evidence>
<name>A0AA39ULW0_9AGAR</name>
<protein>
    <recommendedName>
        <fullName evidence="6">Transmembrane protein</fullName>
    </recommendedName>
</protein>
<dbReference type="Proteomes" id="UP001175228">
    <property type="component" value="Unassembled WGS sequence"/>
</dbReference>
<keyword evidence="2" id="KW-1133">Transmembrane helix</keyword>
<feature type="chain" id="PRO_5041371022" description="Transmembrane protein" evidence="3">
    <location>
        <begin position="20"/>
        <end position="561"/>
    </location>
</feature>
<dbReference type="PANTHER" id="PTHR35043:SF7">
    <property type="entry name" value="TRANSCRIPTION FACTOR DOMAIN-CONTAINING PROTEIN"/>
    <property type="match status" value="1"/>
</dbReference>
<feature type="transmembrane region" description="Helical" evidence="2">
    <location>
        <begin position="449"/>
        <end position="470"/>
    </location>
</feature>
<evidence type="ECO:0000313" key="4">
    <source>
        <dbReference type="EMBL" id="KAK0488399.1"/>
    </source>
</evidence>
<evidence type="ECO:0000256" key="1">
    <source>
        <dbReference type="SAM" id="MobiDB-lite"/>
    </source>
</evidence>
<dbReference type="AlphaFoldDB" id="A0AA39ULW0"/>
<dbReference type="EMBL" id="JAUEPU010000039">
    <property type="protein sequence ID" value="KAK0488399.1"/>
    <property type="molecule type" value="Genomic_DNA"/>
</dbReference>
<evidence type="ECO:0000256" key="2">
    <source>
        <dbReference type="SAM" id="Phobius"/>
    </source>
</evidence>
<keyword evidence="2" id="KW-0812">Transmembrane</keyword>
<feature type="signal peptide" evidence="3">
    <location>
        <begin position="1"/>
        <end position="19"/>
    </location>
</feature>
<gene>
    <name evidence="4" type="ORF">EDD18DRAFT_595373</name>
</gene>
<comment type="caution">
    <text evidence="4">The sequence shown here is derived from an EMBL/GenBank/DDBJ whole genome shotgun (WGS) entry which is preliminary data.</text>
</comment>
<feature type="transmembrane region" description="Helical" evidence="2">
    <location>
        <begin position="482"/>
        <end position="507"/>
    </location>
</feature>
<dbReference type="PANTHER" id="PTHR35043">
    <property type="entry name" value="TRANSCRIPTION FACTOR DOMAIN-CONTAINING PROTEIN"/>
    <property type="match status" value="1"/>
</dbReference>
<feature type="region of interest" description="Disordered" evidence="1">
    <location>
        <begin position="283"/>
        <end position="309"/>
    </location>
</feature>